<sequence>MTRRGTRTYYVSIECPIEKPSEMWLSMRQRRAVRAGGVGRKAVSEHLMYSAFVGSLQTLIILIYRLEGESLNPQRNHTERRKSKEGLRSEPFLAPLGVVWGLQTSAVTNVMTTSGAIIPSLDPDHHLLVINYSLRPFR</sequence>
<dbReference type="Proteomes" id="UP000299102">
    <property type="component" value="Unassembled WGS sequence"/>
</dbReference>
<evidence type="ECO:0000313" key="2">
    <source>
        <dbReference type="Proteomes" id="UP000299102"/>
    </source>
</evidence>
<dbReference type="EMBL" id="BGZK01000300">
    <property type="protein sequence ID" value="GBP35178.1"/>
    <property type="molecule type" value="Genomic_DNA"/>
</dbReference>
<accession>A0A4C1V8I2</accession>
<evidence type="ECO:0000313" key="1">
    <source>
        <dbReference type="EMBL" id="GBP35178.1"/>
    </source>
</evidence>
<proteinExistence type="predicted"/>
<name>A0A4C1V8I2_EUMVA</name>
<dbReference type="AlphaFoldDB" id="A0A4C1V8I2"/>
<reference evidence="1 2" key="1">
    <citation type="journal article" date="2019" name="Commun. Biol.">
        <title>The bagworm genome reveals a unique fibroin gene that provides high tensile strength.</title>
        <authorList>
            <person name="Kono N."/>
            <person name="Nakamura H."/>
            <person name="Ohtoshi R."/>
            <person name="Tomita M."/>
            <person name="Numata K."/>
            <person name="Arakawa K."/>
        </authorList>
    </citation>
    <scope>NUCLEOTIDE SEQUENCE [LARGE SCALE GENOMIC DNA]</scope>
</reference>
<protein>
    <submittedName>
        <fullName evidence="1">Uncharacterized protein</fullName>
    </submittedName>
</protein>
<comment type="caution">
    <text evidence="1">The sequence shown here is derived from an EMBL/GenBank/DDBJ whole genome shotgun (WGS) entry which is preliminary data.</text>
</comment>
<organism evidence="1 2">
    <name type="scientific">Eumeta variegata</name>
    <name type="common">Bagworm moth</name>
    <name type="synonym">Eumeta japonica</name>
    <dbReference type="NCBI Taxonomy" id="151549"/>
    <lineage>
        <taxon>Eukaryota</taxon>
        <taxon>Metazoa</taxon>
        <taxon>Ecdysozoa</taxon>
        <taxon>Arthropoda</taxon>
        <taxon>Hexapoda</taxon>
        <taxon>Insecta</taxon>
        <taxon>Pterygota</taxon>
        <taxon>Neoptera</taxon>
        <taxon>Endopterygota</taxon>
        <taxon>Lepidoptera</taxon>
        <taxon>Glossata</taxon>
        <taxon>Ditrysia</taxon>
        <taxon>Tineoidea</taxon>
        <taxon>Psychidae</taxon>
        <taxon>Oiketicinae</taxon>
        <taxon>Eumeta</taxon>
    </lineage>
</organism>
<keyword evidence="2" id="KW-1185">Reference proteome</keyword>
<gene>
    <name evidence="1" type="ORF">EVAR_18303_1</name>
</gene>